<reference evidence="1 2" key="1">
    <citation type="journal article" date="2022" name="DNA Res.">
        <title>Chromosomal-level genome assembly of the orchid tree Bauhinia variegata (Leguminosae; Cercidoideae) supports the allotetraploid origin hypothesis of Bauhinia.</title>
        <authorList>
            <person name="Zhong Y."/>
            <person name="Chen Y."/>
            <person name="Zheng D."/>
            <person name="Pang J."/>
            <person name="Liu Y."/>
            <person name="Luo S."/>
            <person name="Meng S."/>
            <person name="Qian L."/>
            <person name="Wei D."/>
            <person name="Dai S."/>
            <person name="Zhou R."/>
        </authorList>
    </citation>
    <scope>NUCLEOTIDE SEQUENCE [LARGE SCALE GENOMIC DNA]</scope>
    <source>
        <strain evidence="1">BV-YZ2020</strain>
    </source>
</reference>
<sequence length="104" mass="12027">MLRSSPCVFSRSNLSSCLPFHFCFFTLIYIFLYGFSSILIFFFFKDSFCGFFGILNSAIFFLCHFVVYSVLCWYENSCMAVYGGDCGGWVLQFQFFLLLSSNDS</sequence>
<gene>
    <name evidence="1" type="ORF">L6164_031350</name>
</gene>
<dbReference type="Proteomes" id="UP000828941">
    <property type="component" value="Chromosome 12"/>
</dbReference>
<organism evidence="1 2">
    <name type="scientific">Bauhinia variegata</name>
    <name type="common">Purple orchid tree</name>
    <name type="synonym">Phanera variegata</name>
    <dbReference type="NCBI Taxonomy" id="167791"/>
    <lineage>
        <taxon>Eukaryota</taxon>
        <taxon>Viridiplantae</taxon>
        <taxon>Streptophyta</taxon>
        <taxon>Embryophyta</taxon>
        <taxon>Tracheophyta</taxon>
        <taxon>Spermatophyta</taxon>
        <taxon>Magnoliopsida</taxon>
        <taxon>eudicotyledons</taxon>
        <taxon>Gunneridae</taxon>
        <taxon>Pentapetalae</taxon>
        <taxon>rosids</taxon>
        <taxon>fabids</taxon>
        <taxon>Fabales</taxon>
        <taxon>Fabaceae</taxon>
        <taxon>Cercidoideae</taxon>
        <taxon>Cercideae</taxon>
        <taxon>Bauhiniinae</taxon>
        <taxon>Bauhinia</taxon>
    </lineage>
</organism>
<proteinExistence type="predicted"/>
<evidence type="ECO:0000313" key="1">
    <source>
        <dbReference type="EMBL" id="KAI4308257.1"/>
    </source>
</evidence>
<evidence type="ECO:0000313" key="2">
    <source>
        <dbReference type="Proteomes" id="UP000828941"/>
    </source>
</evidence>
<accession>A0ACB9LFH4</accession>
<comment type="caution">
    <text evidence="1">The sequence shown here is derived from an EMBL/GenBank/DDBJ whole genome shotgun (WGS) entry which is preliminary data.</text>
</comment>
<keyword evidence="2" id="KW-1185">Reference proteome</keyword>
<dbReference type="EMBL" id="CM039437">
    <property type="protein sequence ID" value="KAI4308257.1"/>
    <property type="molecule type" value="Genomic_DNA"/>
</dbReference>
<name>A0ACB9LFH4_BAUVA</name>
<protein>
    <submittedName>
        <fullName evidence="1">Uncharacterized protein</fullName>
    </submittedName>
</protein>